<proteinExistence type="predicted"/>
<protein>
    <submittedName>
        <fullName evidence="1">Uncharacterized protein</fullName>
    </submittedName>
</protein>
<evidence type="ECO:0000313" key="1">
    <source>
        <dbReference type="EMBL" id="TNN32187.1"/>
    </source>
</evidence>
<organism evidence="1 2">
    <name type="scientific">Liparis tanakae</name>
    <name type="common">Tanaka's snailfish</name>
    <dbReference type="NCBI Taxonomy" id="230148"/>
    <lineage>
        <taxon>Eukaryota</taxon>
        <taxon>Metazoa</taxon>
        <taxon>Chordata</taxon>
        <taxon>Craniata</taxon>
        <taxon>Vertebrata</taxon>
        <taxon>Euteleostomi</taxon>
        <taxon>Actinopterygii</taxon>
        <taxon>Neopterygii</taxon>
        <taxon>Teleostei</taxon>
        <taxon>Neoteleostei</taxon>
        <taxon>Acanthomorphata</taxon>
        <taxon>Eupercaria</taxon>
        <taxon>Perciformes</taxon>
        <taxon>Cottioidei</taxon>
        <taxon>Cottales</taxon>
        <taxon>Liparidae</taxon>
        <taxon>Liparis</taxon>
    </lineage>
</organism>
<accession>A0A4Z2ETD7</accession>
<dbReference type="AlphaFoldDB" id="A0A4Z2ETD7"/>
<dbReference type="EMBL" id="SRLO01002856">
    <property type="protein sequence ID" value="TNN32187.1"/>
    <property type="molecule type" value="Genomic_DNA"/>
</dbReference>
<sequence length="108" mass="11386">MAAGELLGLKQHNITSAEVQRPPIPMLECFMGYANTGVLLIPSSSSQPDHVVTRCAMSRVVLEPAGRPVFRPGVGEVAGARGGFVLRSPPTLLKAANGRRHRGCPGSQ</sequence>
<gene>
    <name evidence="1" type="ORF">EYF80_057654</name>
</gene>
<comment type="caution">
    <text evidence="1">The sequence shown here is derived from an EMBL/GenBank/DDBJ whole genome shotgun (WGS) entry which is preliminary data.</text>
</comment>
<evidence type="ECO:0000313" key="2">
    <source>
        <dbReference type="Proteomes" id="UP000314294"/>
    </source>
</evidence>
<reference evidence="1 2" key="1">
    <citation type="submission" date="2019-03" db="EMBL/GenBank/DDBJ databases">
        <title>First draft genome of Liparis tanakae, snailfish: a comprehensive survey of snailfish specific genes.</title>
        <authorList>
            <person name="Kim W."/>
            <person name="Song I."/>
            <person name="Jeong J.-H."/>
            <person name="Kim D."/>
            <person name="Kim S."/>
            <person name="Ryu S."/>
            <person name="Song J.Y."/>
            <person name="Lee S.K."/>
        </authorList>
    </citation>
    <scope>NUCLEOTIDE SEQUENCE [LARGE SCALE GENOMIC DNA]</scope>
    <source>
        <tissue evidence="1">Muscle</tissue>
    </source>
</reference>
<name>A0A4Z2ETD7_9TELE</name>
<keyword evidence="2" id="KW-1185">Reference proteome</keyword>
<dbReference type="Proteomes" id="UP000314294">
    <property type="component" value="Unassembled WGS sequence"/>
</dbReference>